<reference evidence="1 2" key="1">
    <citation type="submission" date="2018-12" db="EMBL/GenBank/DDBJ databases">
        <title>Persistence of Moraxella catarrhalis in Chronic Obstructive Pulmonary Disease and Regulation of the Hag/MID Adhesin.</title>
        <authorList>
            <person name="Murphy T."/>
            <person name="Zhao X."/>
            <person name="Vyas G."/>
            <person name="Aluvathingal J."/>
            <person name="Nadendla S."/>
            <person name="Tallon L."/>
            <person name="Tettelin H."/>
        </authorList>
    </citation>
    <scope>NUCLEOTIDE SEQUENCE [LARGE SCALE GENOMIC DNA]</scope>
    <source>
        <strain evidence="1 2">46P58B1</strain>
    </source>
</reference>
<evidence type="ECO:0000313" key="2">
    <source>
        <dbReference type="Proteomes" id="UP000280228"/>
    </source>
</evidence>
<dbReference type="AlphaFoldDB" id="A0A3Q9GBV7"/>
<proteinExistence type="predicted"/>
<organism evidence="1 2">
    <name type="scientific">Moraxella catarrhalis</name>
    <name type="common">Branhamella catarrhalis</name>
    <dbReference type="NCBI Taxonomy" id="480"/>
    <lineage>
        <taxon>Bacteria</taxon>
        <taxon>Pseudomonadati</taxon>
        <taxon>Pseudomonadota</taxon>
        <taxon>Gammaproteobacteria</taxon>
        <taxon>Moraxellales</taxon>
        <taxon>Moraxellaceae</taxon>
        <taxon>Moraxella</taxon>
    </lineage>
</organism>
<gene>
    <name evidence="1" type="ORF">EJK53_0556</name>
</gene>
<accession>A0A3Q9GBV7</accession>
<protein>
    <submittedName>
        <fullName evidence="1">Uncharacterized protein</fullName>
    </submittedName>
</protein>
<dbReference type="Proteomes" id="UP000280228">
    <property type="component" value="Chromosome"/>
</dbReference>
<name>A0A3Q9GBV7_MORCA</name>
<sequence length="58" mass="6792">MADTRCIDTKFNLRQSKVPKKIPNDDQMPVSDRHWVLLLSHSLPNFASIFMMILYKSI</sequence>
<dbReference type="EMBL" id="CP034662">
    <property type="protein sequence ID" value="AZQ92442.1"/>
    <property type="molecule type" value="Genomic_DNA"/>
</dbReference>
<evidence type="ECO:0000313" key="1">
    <source>
        <dbReference type="EMBL" id="AZQ92442.1"/>
    </source>
</evidence>